<reference evidence="1 2" key="1">
    <citation type="submission" date="2016-12" db="EMBL/GenBank/DDBJ databases">
        <title>The draft genome sequence of Actinophytocola sp. 11-183.</title>
        <authorList>
            <person name="Wang W."/>
            <person name="Yuan L."/>
        </authorList>
    </citation>
    <scope>NUCLEOTIDE SEQUENCE [LARGE SCALE GENOMIC DNA]</scope>
    <source>
        <strain evidence="1 2">11-183</strain>
    </source>
</reference>
<protein>
    <submittedName>
        <fullName evidence="1">Uncharacterized protein</fullName>
    </submittedName>
</protein>
<sequence>MAGTTVPANSAVVHAVETNNVAGYLVTVQGHTANLASGPENADPVPIGALAVRGPGTAQFTPLNSARPVTVYSTPVPSAEGGDELRDDYRIGVPFVAGNTYSATLDYVASAL</sequence>
<comment type="caution">
    <text evidence="1">The sequence shown here is derived from an EMBL/GenBank/DDBJ whole genome shotgun (WGS) entry which is preliminary data.</text>
</comment>
<proteinExistence type="predicted"/>
<organism evidence="1 2">
    <name type="scientific">Actinophytocola xanthii</name>
    <dbReference type="NCBI Taxonomy" id="1912961"/>
    <lineage>
        <taxon>Bacteria</taxon>
        <taxon>Bacillati</taxon>
        <taxon>Actinomycetota</taxon>
        <taxon>Actinomycetes</taxon>
        <taxon>Pseudonocardiales</taxon>
        <taxon>Pseudonocardiaceae</taxon>
    </lineage>
</organism>
<dbReference type="EMBL" id="MSIE01000044">
    <property type="protein sequence ID" value="OLF15228.1"/>
    <property type="molecule type" value="Genomic_DNA"/>
</dbReference>
<dbReference type="AlphaFoldDB" id="A0A1Q8CLI2"/>
<evidence type="ECO:0000313" key="2">
    <source>
        <dbReference type="Proteomes" id="UP000185596"/>
    </source>
</evidence>
<dbReference type="STRING" id="1912961.BU204_23250"/>
<accession>A0A1Q8CLI2</accession>
<evidence type="ECO:0000313" key="1">
    <source>
        <dbReference type="EMBL" id="OLF15228.1"/>
    </source>
</evidence>
<name>A0A1Q8CLI2_9PSEU</name>
<keyword evidence="2" id="KW-1185">Reference proteome</keyword>
<gene>
    <name evidence="1" type="ORF">BU204_23250</name>
</gene>
<dbReference type="Proteomes" id="UP000185596">
    <property type="component" value="Unassembled WGS sequence"/>
</dbReference>